<evidence type="ECO:0000256" key="1">
    <source>
        <dbReference type="ARBA" id="ARBA00023015"/>
    </source>
</evidence>
<protein>
    <submittedName>
        <fullName evidence="5">AraC family transcriptional regulator</fullName>
    </submittedName>
</protein>
<dbReference type="EMBL" id="QZEW01000008">
    <property type="protein sequence ID" value="RJL20751.1"/>
    <property type="molecule type" value="Genomic_DNA"/>
</dbReference>
<dbReference type="InterPro" id="IPR018060">
    <property type="entry name" value="HTH_AraC"/>
</dbReference>
<dbReference type="SUPFAM" id="SSF46689">
    <property type="entry name" value="Homeodomain-like"/>
    <property type="match status" value="1"/>
</dbReference>
<keyword evidence="6" id="KW-1185">Reference proteome</keyword>
<dbReference type="GO" id="GO:0003700">
    <property type="term" value="F:DNA-binding transcription factor activity"/>
    <property type="evidence" value="ECO:0007669"/>
    <property type="project" value="InterPro"/>
</dbReference>
<dbReference type="OrthoDB" id="9805730at2"/>
<dbReference type="SMART" id="SM00342">
    <property type="entry name" value="HTH_ARAC"/>
    <property type="match status" value="1"/>
</dbReference>
<sequence length="74" mass="8583">MSAQFKQCFGVSIFGYLRRRRLEAARELLRREDDSVARIGYRVGFDSPAAFSTAYKRQFGHSPSQETRLAPLRR</sequence>
<name>A0A419ABC0_9RHOB</name>
<proteinExistence type="predicted"/>
<dbReference type="InterPro" id="IPR020449">
    <property type="entry name" value="Tscrpt_reg_AraC-type_HTH"/>
</dbReference>
<dbReference type="InterPro" id="IPR018062">
    <property type="entry name" value="HTH_AraC-typ_CS"/>
</dbReference>
<gene>
    <name evidence="5" type="ORF">D3P05_02615</name>
</gene>
<evidence type="ECO:0000313" key="5">
    <source>
        <dbReference type="EMBL" id="RJL20751.1"/>
    </source>
</evidence>
<dbReference type="Proteomes" id="UP000283587">
    <property type="component" value="Unassembled WGS sequence"/>
</dbReference>
<dbReference type="PROSITE" id="PS00041">
    <property type="entry name" value="HTH_ARAC_FAMILY_1"/>
    <property type="match status" value="1"/>
</dbReference>
<dbReference type="InterPro" id="IPR053142">
    <property type="entry name" value="PchR_regulatory_protein"/>
</dbReference>
<dbReference type="AlphaFoldDB" id="A0A419ABC0"/>
<dbReference type="Gene3D" id="1.10.10.60">
    <property type="entry name" value="Homeodomain-like"/>
    <property type="match status" value="2"/>
</dbReference>
<dbReference type="PRINTS" id="PR00032">
    <property type="entry name" value="HTHARAC"/>
</dbReference>
<evidence type="ECO:0000256" key="3">
    <source>
        <dbReference type="ARBA" id="ARBA00023163"/>
    </source>
</evidence>
<comment type="caution">
    <text evidence="5">The sequence shown here is derived from an EMBL/GenBank/DDBJ whole genome shotgun (WGS) entry which is preliminary data.</text>
</comment>
<evidence type="ECO:0000256" key="2">
    <source>
        <dbReference type="ARBA" id="ARBA00023125"/>
    </source>
</evidence>
<dbReference type="Pfam" id="PF12833">
    <property type="entry name" value="HTH_18"/>
    <property type="match status" value="1"/>
</dbReference>
<evidence type="ECO:0000313" key="6">
    <source>
        <dbReference type="Proteomes" id="UP000283587"/>
    </source>
</evidence>
<keyword evidence="1" id="KW-0805">Transcription regulation</keyword>
<evidence type="ECO:0000259" key="4">
    <source>
        <dbReference type="PROSITE" id="PS01124"/>
    </source>
</evidence>
<dbReference type="PANTHER" id="PTHR47893">
    <property type="entry name" value="REGULATORY PROTEIN PCHR"/>
    <property type="match status" value="1"/>
</dbReference>
<dbReference type="GO" id="GO:0043565">
    <property type="term" value="F:sequence-specific DNA binding"/>
    <property type="evidence" value="ECO:0007669"/>
    <property type="project" value="InterPro"/>
</dbReference>
<dbReference type="PROSITE" id="PS01124">
    <property type="entry name" value="HTH_ARAC_FAMILY_2"/>
    <property type="match status" value="1"/>
</dbReference>
<keyword evidence="2" id="KW-0238">DNA-binding</keyword>
<dbReference type="PANTHER" id="PTHR47893:SF1">
    <property type="entry name" value="REGULATORY PROTEIN PCHR"/>
    <property type="match status" value="1"/>
</dbReference>
<accession>A0A419ABC0</accession>
<keyword evidence="3" id="KW-0804">Transcription</keyword>
<reference evidence="6" key="1">
    <citation type="submission" date="2018-09" db="EMBL/GenBank/DDBJ databases">
        <title>Paracoccus onubensis nov. sp. a moderate halophilic bacterium isolated from Gruta de las Maravillas (Aracena, Spain).</title>
        <authorList>
            <person name="Jurado V."/>
            <person name="Gutierrez-Patricio S."/>
            <person name="Gonzalez-Pimentel J.L."/>
            <person name="Miller A.Z."/>
            <person name="Laiz L."/>
            <person name="Saiz-Jimenez C."/>
        </authorList>
    </citation>
    <scope>NUCLEOTIDE SEQUENCE [LARGE SCALE GENOMIC DNA]</scope>
    <source>
        <strain evidence="6">DSM 26381</strain>
    </source>
</reference>
<dbReference type="InterPro" id="IPR009057">
    <property type="entry name" value="Homeodomain-like_sf"/>
</dbReference>
<feature type="domain" description="HTH araC/xylS-type" evidence="4">
    <location>
        <begin position="1"/>
        <end position="69"/>
    </location>
</feature>
<organism evidence="5 6">
    <name type="scientific">Paracoccus siganidrum</name>
    <dbReference type="NCBI Taxonomy" id="1276757"/>
    <lineage>
        <taxon>Bacteria</taxon>
        <taxon>Pseudomonadati</taxon>
        <taxon>Pseudomonadota</taxon>
        <taxon>Alphaproteobacteria</taxon>
        <taxon>Rhodobacterales</taxon>
        <taxon>Paracoccaceae</taxon>
        <taxon>Paracoccus</taxon>
    </lineage>
</organism>